<dbReference type="AlphaFoldDB" id="A0A3S5BKH3"/>
<evidence type="ECO:0000313" key="1">
    <source>
        <dbReference type="EMBL" id="VEL06696.1"/>
    </source>
</evidence>
<dbReference type="EMBL" id="CAAALY010000258">
    <property type="protein sequence ID" value="VEL06696.1"/>
    <property type="molecule type" value="Genomic_DNA"/>
</dbReference>
<gene>
    <name evidence="1" type="ORF">PXEA_LOCUS136</name>
</gene>
<organism evidence="1 2">
    <name type="scientific">Protopolystoma xenopodis</name>
    <dbReference type="NCBI Taxonomy" id="117903"/>
    <lineage>
        <taxon>Eukaryota</taxon>
        <taxon>Metazoa</taxon>
        <taxon>Spiralia</taxon>
        <taxon>Lophotrochozoa</taxon>
        <taxon>Platyhelminthes</taxon>
        <taxon>Monogenea</taxon>
        <taxon>Polyopisthocotylea</taxon>
        <taxon>Polystomatidea</taxon>
        <taxon>Polystomatidae</taxon>
        <taxon>Protopolystoma</taxon>
    </lineage>
</organism>
<keyword evidence="2" id="KW-1185">Reference proteome</keyword>
<dbReference type="Proteomes" id="UP000784294">
    <property type="component" value="Unassembled WGS sequence"/>
</dbReference>
<sequence length="156" mass="17630">MCCQDKWIWAVNQVWCHLSETVHVNLVGAIFCESCFATSGLDDGRCSCKSASFGRIAEALTCPPRPPRPRGPPTMRNGDPTLSLEAEFPDCTSYCDPMLEVKLAELVMRRWPSLRLKWLSYDGEFAHRIPNLDGQIAHSNSSKLLQTRSDSSYHRR</sequence>
<protein>
    <submittedName>
        <fullName evidence="1">Uncharacterized protein</fullName>
    </submittedName>
</protein>
<proteinExistence type="predicted"/>
<evidence type="ECO:0000313" key="2">
    <source>
        <dbReference type="Proteomes" id="UP000784294"/>
    </source>
</evidence>
<name>A0A3S5BKH3_9PLAT</name>
<accession>A0A3S5BKH3</accession>
<reference evidence="1" key="1">
    <citation type="submission" date="2018-11" db="EMBL/GenBank/DDBJ databases">
        <authorList>
            <consortium name="Pathogen Informatics"/>
        </authorList>
    </citation>
    <scope>NUCLEOTIDE SEQUENCE</scope>
</reference>
<comment type="caution">
    <text evidence="1">The sequence shown here is derived from an EMBL/GenBank/DDBJ whole genome shotgun (WGS) entry which is preliminary data.</text>
</comment>